<evidence type="ECO:0008006" key="3">
    <source>
        <dbReference type="Google" id="ProtNLM"/>
    </source>
</evidence>
<comment type="caution">
    <text evidence="1">The sequence shown here is derived from an EMBL/GenBank/DDBJ whole genome shotgun (WGS) entry which is preliminary data.</text>
</comment>
<evidence type="ECO:0000313" key="1">
    <source>
        <dbReference type="EMBL" id="GKY89136.1"/>
    </source>
</evidence>
<dbReference type="RefSeq" id="WP_281843174.1">
    <property type="nucleotide sequence ID" value="NZ_BROH01000010.1"/>
</dbReference>
<sequence length="98" mass="10978">MYVLTGTYATEHGSKYLQQLCKHFGHKIETSFTETEGACHFAFGTAHMQADGGGLTVRVELDDANHADQARSVIDKHLERFAFREDFKAMDWGQAEPA</sequence>
<dbReference type="InterPro" id="IPR014543">
    <property type="entry name" value="UCP028291"/>
</dbReference>
<dbReference type="Proteomes" id="UP001144205">
    <property type="component" value="Unassembled WGS sequence"/>
</dbReference>
<dbReference type="Pfam" id="PF09981">
    <property type="entry name" value="DUF2218"/>
    <property type="match status" value="1"/>
</dbReference>
<evidence type="ECO:0000313" key="2">
    <source>
        <dbReference type="Proteomes" id="UP001144205"/>
    </source>
</evidence>
<accession>A0ABQ5LXM4</accession>
<dbReference type="EMBL" id="BROH01000010">
    <property type="protein sequence ID" value="GKY89136.1"/>
    <property type="molecule type" value="Genomic_DNA"/>
</dbReference>
<name>A0ABQ5LXM4_9RHOB</name>
<proteinExistence type="predicted"/>
<organism evidence="1 2">
    <name type="scientific">Sinisalibacter aestuarii</name>
    <dbReference type="NCBI Taxonomy" id="2949426"/>
    <lineage>
        <taxon>Bacteria</taxon>
        <taxon>Pseudomonadati</taxon>
        <taxon>Pseudomonadota</taxon>
        <taxon>Alphaproteobacteria</taxon>
        <taxon>Rhodobacterales</taxon>
        <taxon>Roseobacteraceae</taxon>
        <taxon>Sinisalibacter</taxon>
    </lineage>
</organism>
<dbReference type="Gene3D" id="3.30.310.50">
    <property type="entry name" value="Alpha-D-phosphohexomutase, C-terminal domain"/>
    <property type="match status" value="1"/>
</dbReference>
<gene>
    <name evidence="1" type="ORF">STA1M1_30050</name>
</gene>
<reference evidence="1" key="1">
    <citation type="journal article" date="2023" name="Int. J. Syst. Evol. Microbiol.">
        <title>Sinisalibacter aestuarii sp. nov., isolated from estuarine sediment of the Arakawa River.</title>
        <authorList>
            <person name="Arafat S.T."/>
            <person name="Hirano S."/>
            <person name="Sato A."/>
            <person name="Takeuchi K."/>
            <person name="Yasuda T."/>
            <person name="Terahara T."/>
            <person name="Hamada M."/>
            <person name="Kobayashi T."/>
        </authorList>
    </citation>
    <scope>NUCLEOTIDE SEQUENCE</scope>
    <source>
        <strain evidence="1">B-399</strain>
    </source>
</reference>
<keyword evidence="2" id="KW-1185">Reference proteome</keyword>
<dbReference type="PIRSF" id="PIRSF028291">
    <property type="entry name" value="UCP028291"/>
    <property type="match status" value="1"/>
</dbReference>
<protein>
    <recommendedName>
        <fullName evidence="3">DUF2218 domain-containing protein</fullName>
    </recommendedName>
</protein>